<evidence type="ECO:0000256" key="4">
    <source>
        <dbReference type="ARBA" id="ARBA00023163"/>
    </source>
</evidence>
<dbReference type="PROSITE" id="PS50043">
    <property type="entry name" value="HTH_LUXR_2"/>
    <property type="match status" value="1"/>
</dbReference>
<dbReference type="InterPro" id="IPR001789">
    <property type="entry name" value="Sig_transdc_resp-reg_receiver"/>
</dbReference>
<dbReference type="RefSeq" id="WP_095045379.1">
    <property type="nucleotide sequence ID" value="NZ_LN890656.1"/>
</dbReference>
<dbReference type="EMBL" id="LN890656">
    <property type="protein sequence ID" value="CUS06049.1"/>
    <property type="molecule type" value="Genomic_DNA"/>
</dbReference>
<reference evidence="8" key="1">
    <citation type="submission" date="2016-01" db="EMBL/GenBank/DDBJ databases">
        <authorList>
            <person name="Mcilroy J.S."/>
            <person name="Karst M S."/>
            <person name="Albertsen M."/>
        </authorList>
    </citation>
    <scope>NUCLEOTIDE SEQUENCE</scope>
    <source>
        <strain evidence="8">Cfx-K</strain>
    </source>
</reference>
<dbReference type="Proteomes" id="UP000215027">
    <property type="component" value="Chromosome II"/>
</dbReference>
<dbReference type="InterPro" id="IPR016032">
    <property type="entry name" value="Sig_transdc_resp-reg_C-effctor"/>
</dbReference>
<keyword evidence="9" id="KW-1185">Reference proteome</keyword>
<dbReference type="PANTHER" id="PTHR43214:SF24">
    <property type="entry name" value="TRANSCRIPTIONAL REGULATORY PROTEIN NARL-RELATED"/>
    <property type="match status" value="1"/>
</dbReference>
<dbReference type="InterPro" id="IPR011006">
    <property type="entry name" value="CheY-like_superfamily"/>
</dbReference>
<feature type="modified residue" description="4-aspartylphosphate" evidence="5">
    <location>
        <position position="52"/>
    </location>
</feature>
<dbReference type="SUPFAM" id="SSF46894">
    <property type="entry name" value="C-terminal effector domain of the bipartite response regulators"/>
    <property type="match status" value="1"/>
</dbReference>
<dbReference type="GO" id="GO:0006355">
    <property type="term" value="P:regulation of DNA-templated transcription"/>
    <property type="evidence" value="ECO:0007669"/>
    <property type="project" value="InterPro"/>
</dbReference>
<feature type="domain" description="Response regulatory" evidence="7">
    <location>
        <begin position="2"/>
        <end position="117"/>
    </location>
</feature>
<evidence type="ECO:0000313" key="9">
    <source>
        <dbReference type="Proteomes" id="UP000215027"/>
    </source>
</evidence>
<dbReference type="CDD" id="cd06170">
    <property type="entry name" value="LuxR_C_like"/>
    <property type="match status" value="1"/>
</dbReference>
<feature type="domain" description="HTH luxR-type" evidence="6">
    <location>
        <begin position="160"/>
        <end position="225"/>
    </location>
</feature>
<name>A0A160T8I5_9CHLR</name>
<evidence type="ECO:0000313" key="8">
    <source>
        <dbReference type="EMBL" id="CUS06049.1"/>
    </source>
</evidence>
<dbReference type="OrthoDB" id="9779069at2"/>
<evidence type="ECO:0000256" key="3">
    <source>
        <dbReference type="ARBA" id="ARBA00023125"/>
    </source>
</evidence>
<dbReference type="PRINTS" id="PR00038">
    <property type="entry name" value="HTHLUXR"/>
</dbReference>
<dbReference type="CDD" id="cd17535">
    <property type="entry name" value="REC_NarL-like"/>
    <property type="match status" value="1"/>
</dbReference>
<dbReference type="KEGG" id="pbf:CFX0092_B0515"/>
<evidence type="ECO:0000259" key="7">
    <source>
        <dbReference type="PROSITE" id="PS50110"/>
    </source>
</evidence>
<dbReference type="GO" id="GO:0003677">
    <property type="term" value="F:DNA binding"/>
    <property type="evidence" value="ECO:0007669"/>
    <property type="project" value="UniProtKB-KW"/>
</dbReference>
<dbReference type="SMART" id="SM00448">
    <property type="entry name" value="REC"/>
    <property type="match status" value="1"/>
</dbReference>
<accession>A0A160T8I5</accession>
<dbReference type="PROSITE" id="PS50110">
    <property type="entry name" value="RESPONSE_REGULATORY"/>
    <property type="match status" value="1"/>
</dbReference>
<dbReference type="InterPro" id="IPR000792">
    <property type="entry name" value="Tscrpt_reg_LuxR_C"/>
</dbReference>
<evidence type="ECO:0000256" key="1">
    <source>
        <dbReference type="ARBA" id="ARBA00022553"/>
    </source>
</evidence>
<evidence type="ECO:0000256" key="5">
    <source>
        <dbReference type="PROSITE-ProRule" id="PRU00169"/>
    </source>
</evidence>
<keyword evidence="4" id="KW-0804">Transcription</keyword>
<dbReference type="SMART" id="SM00421">
    <property type="entry name" value="HTH_LUXR"/>
    <property type="match status" value="1"/>
</dbReference>
<dbReference type="SUPFAM" id="SSF52172">
    <property type="entry name" value="CheY-like"/>
    <property type="match status" value="1"/>
</dbReference>
<dbReference type="Pfam" id="PF00072">
    <property type="entry name" value="Response_reg"/>
    <property type="match status" value="1"/>
</dbReference>
<dbReference type="GO" id="GO:0000160">
    <property type="term" value="P:phosphorelay signal transduction system"/>
    <property type="evidence" value="ECO:0007669"/>
    <property type="project" value="InterPro"/>
</dbReference>
<organism evidence="8 9">
    <name type="scientific">Candidatus Promineifilum breve</name>
    <dbReference type="NCBI Taxonomy" id="1806508"/>
    <lineage>
        <taxon>Bacteria</taxon>
        <taxon>Bacillati</taxon>
        <taxon>Chloroflexota</taxon>
        <taxon>Ardenticatenia</taxon>
        <taxon>Candidatus Promineifilales</taxon>
        <taxon>Candidatus Promineifilaceae</taxon>
        <taxon>Candidatus Promineifilum</taxon>
    </lineage>
</organism>
<evidence type="ECO:0000256" key="2">
    <source>
        <dbReference type="ARBA" id="ARBA00023015"/>
    </source>
</evidence>
<dbReference type="InterPro" id="IPR058245">
    <property type="entry name" value="NreC/VraR/RcsB-like_REC"/>
</dbReference>
<gene>
    <name evidence="8" type="ORF">CFX0092_B0515</name>
</gene>
<keyword evidence="2" id="KW-0805">Transcription regulation</keyword>
<keyword evidence="1 5" id="KW-0597">Phosphoprotein</keyword>
<dbReference type="PANTHER" id="PTHR43214">
    <property type="entry name" value="TWO-COMPONENT RESPONSE REGULATOR"/>
    <property type="match status" value="1"/>
</dbReference>
<proteinExistence type="predicted"/>
<protein>
    <submittedName>
        <fullName evidence="8">Two component transcriptional regulator, LuxR family</fullName>
    </submittedName>
</protein>
<dbReference type="InterPro" id="IPR039420">
    <property type="entry name" value="WalR-like"/>
</dbReference>
<sequence length="230" mass="24467">MRVLLADDHRLLLEGLVNLLTTNGIDVAGQAHDGPEAVAMARALRPDVILMDIRMPGGDGLTATRHIRAEWPGARIVILTTSTDDADLFEAVKSGACGYLLKSMSADDLIVSLDGALTGVPPFSPGLAEKLLAEFARLAESTATGIAGVSPAEATETVAIQTMPPVLTERQREVLQLVASGLTYKEVGARLHLSPRTVKYHMGEIMAALHLEHRAQVLAYAGREGLGARF</sequence>
<dbReference type="AlphaFoldDB" id="A0A160T8I5"/>
<keyword evidence="3" id="KW-0238">DNA-binding</keyword>
<dbReference type="Gene3D" id="3.40.50.2300">
    <property type="match status" value="1"/>
</dbReference>
<evidence type="ECO:0000259" key="6">
    <source>
        <dbReference type="PROSITE" id="PS50043"/>
    </source>
</evidence>
<dbReference type="Pfam" id="PF00196">
    <property type="entry name" value="GerE"/>
    <property type="match status" value="1"/>
</dbReference>